<dbReference type="InterPro" id="IPR001254">
    <property type="entry name" value="Trypsin_dom"/>
</dbReference>
<evidence type="ECO:0000313" key="6">
    <source>
        <dbReference type="Proteomes" id="UP000270296"/>
    </source>
</evidence>
<dbReference type="Gene3D" id="2.40.10.10">
    <property type="entry name" value="Trypsin-like serine proteases"/>
    <property type="match status" value="1"/>
</dbReference>
<comment type="similarity">
    <text evidence="2">Belongs to the peptidase S1 family. CLIP subfamily.</text>
</comment>
<feature type="signal peptide" evidence="3">
    <location>
        <begin position="1"/>
        <end position="15"/>
    </location>
</feature>
<evidence type="ECO:0000313" key="7">
    <source>
        <dbReference type="WBParaSite" id="SBAD_0001279201-mRNA-1"/>
    </source>
</evidence>
<dbReference type="PROSITE" id="PS50240">
    <property type="entry name" value="TRYPSIN_DOM"/>
    <property type="match status" value="1"/>
</dbReference>
<keyword evidence="1" id="KW-1015">Disulfide bond</keyword>
<dbReference type="InterPro" id="IPR051487">
    <property type="entry name" value="Ser/Thr_Proteases_Immune/Dev"/>
</dbReference>
<organism evidence="7">
    <name type="scientific">Soboliphyme baturini</name>
    <dbReference type="NCBI Taxonomy" id="241478"/>
    <lineage>
        <taxon>Eukaryota</taxon>
        <taxon>Metazoa</taxon>
        <taxon>Ecdysozoa</taxon>
        <taxon>Nematoda</taxon>
        <taxon>Enoplea</taxon>
        <taxon>Dorylaimia</taxon>
        <taxon>Dioctophymatida</taxon>
        <taxon>Dioctophymatoidea</taxon>
        <taxon>Soboliphymatidae</taxon>
        <taxon>Soboliphyme</taxon>
    </lineage>
</organism>
<feature type="chain" id="PRO_5043140491" evidence="3">
    <location>
        <begin position="16"/>
        <end position="263"/>
    </location>
</feature>
<accession>A0A183J938</accession>
<reference evidence="5 6" key="2">
    <citation type="submission" date="2018-11" db="EMBL/GenBank/DDBJ databases">
        <authorList>
            <consortium name="Pathogen Informatics"/>
        </authorList>
    </citation>
    <scope>NUCLEOTIDE SEQUENCE [LARGE SCALE GENOMIC DNA]</scope>
</reference>
<keyword evidence="3" id="KW-0732">Signal</keyword>
<proteinExistence type="inferred from homology"/>
<dbReference type="Pfam" id="PF00089">
    <property type="entry name" value="Trypsin"/>
    <property type="match status" value="1"/>
</dbReference>
<evidence type="ECO:0000256" key="1">
    <source>
        <dbReference type="ARBA" id="ARBA00023157"/>
    </source>
</evidence>
<keyword evidence="6" id="KW-1185">Reference proteome</keyword>
<evidence type="ECO:0000313" key="5">
    <source>
        <dbReference type="EMBL" id="VDP47816.1"/>
    </source>
</evidence>
<dbReference type="AlphaFoldDB" id="A0A183J938"/>
<dbReference type="WBParaSite" id="SBAD_0001279201-mRNA-1">
    <property type="protein sequence ID" value="SBAD_0001279201-mRNA-1"/>
    <property type="gene ID" value="SBAD_0001279201"/>
</dbReference>
<dbReference type="Proteomes" id="UP000270296">
    <property type="component" value="Unassembled WGS sequence"/>
</dbReference>
<evidence type="ECO:0000256" key="3">
    <source>
        <dbReference type="SAM" id="SignalP"/>
    </source>
</evidence>
<dbReference type="InterPro" id="IPR043504">
    <property type="entry name" value="Peptidase_S1_PA_chymotrypsin"/>
</dbReference>
<dbReference type="GO" id="GO:0006508">
    <property type="term" value="P:proteolysis"/>
    <property type="evidence" value="ECO:0007669"/>
    <property type="project" value="InterPro"/>
</dbReference>
<gene>
    <name evidence="5" type="ORF">SBAD_LOCUS12384</name>
</gene>
<dbReference type="SUPFAM" id="SSF50494">
    <property type="entry name" value="Trypsin-like serine proteases"/>
    <property type="match status" value="1"/>
</dbReference>
<dbReference type="EMBL" id="UZAM01017609">
    <property type="protein sequence ID" value="VDP47816.1"/>
    <property type="molecule type" value="Genomic_DNA"/>
</dbReference>
<sequence>MFALIILIASTKLLAYQVMAMECGVPLVQPTPRKSVKAVGKGMTPWMGKVIMDDADEGPTVTLVRHPKKLNYIRTIAVTSYLAASDMMKRIENDVSRLRVHFDLYDVKDAVEGAPNTYSVKAVILESQASSDDALLHFAVVVLNEEVDATPLCFPYPSSIVDFSSASTCFMSGYENLGGKSGFDLRYKKLAVKDPSNCPIDVDPKTEICTDNYRCKADDGSPFQCKIGDKWYIAGIRDRGIACNAFVNVSSSENFIMKNMFSL</sequence>
<evidence type="ECO:0000259" key="4">
    <source>
        <dbReference type="PROSITE" id="PS50240"/>
    </source>
</evidence>
<evidence type="ECO:0000256" key="2">
    <source>
        <dbReference type="ARBA" id="ARBA00024195"/>
    </source>
</evidence>
<reference evidence="7" key="1">
    <citation type="submission" date="2016-06" db="UniProtKB">
        <authorList>
            <consortium name="WormBaseParasite"/>
        </authorList>
    </citation>
    <scope>IDENTIFICATION</scope>
</reference>
<dbReference type="GO" id="GO:0004252">
    <property type="term" value="F:serine-type endopeptidase activity"/>
    <property type="evidence" value="ECO:0007669"/>
    <property type="project" value="InterPro"/>
</dbReference>
<protein>
    <submittedName>
        <fullName evidence="7">Peptidase S1 domain-containing protein</fullName>
    </submittedName>
</protein>
<dbReference type="InterPro" id="IPR009003">
    <property type="entry name" value="Peptidase_S1_PA"/>
</dbReference>
<dbReference type="PANTHER" id="PTHR24256">
    <property type="entry name" value="TRYPTASE-RELATED"/>
    <property type="match status" value="1"/>
</dbReference>
<name>A0A183J938_9BILA</name>
<feature type="domain" description="Peptidase S1" evidence="4">
    <location>
        <begin position="27"/>
        <end position="261"/>
    </location>
</feature>